<comment type="similarity">
    <text evidence="1 7 8">Belongs to the universal ribosomal protein uS13 family.</text>
</comment>
<dbReference type="OrthoDB" id="9803610at2"/>
<dbReference type="EMBL" id="LS483254">
    <property type="protein sequence ID" value="SQD92699.1"/>
    <property type="molecule type" value="Genomic_DNA"/>
</dbReference>
<dbReference type="GO" id="GO:0015935">
    <property type="term" value="C:small ribosomal subunit"/>
    <property type="evidence" value="ECO:0007669"/>
    <property type="project" value="TreeGrafter"/>
</dbReference>
<evidence type="ECO:0000256" key="4">
    <source>
        <dbReference type="ARBA" id="ARBA00022980"/>
    </source>
</evidence>
<evidence type="ECO:0000256" key="9">
    <source>
        <dbReference type="SAM" id="MobiDB-lite"/>
    </source>
</evidence>
<feature type="region of interest" description="Disordered" evidence="9">
    <location>
        <begin position="97"/>
        <end position="121"/>
    </location>
</feature>
<dbReference type="Gene3D" id="4.10.910.10">
    <property type="entry name" value="30s ribosomal protein s13, domain 2"/>
    <property type="match status" value="1"/>
</dbReference>
<dbReference type="InterPro" id="IPR001892">
    <property type="entry name" value="Ribosomal_uS13"/>
</dbReference>
<dbReference type="PROSITE" id="PS00646">
    <property type="entry name" value="RIBOSOMAL_S13_1"/>
    <property type="match status" value="1"/>
</dbReference>
<sequence length="121" mass="13577">MARIAGINLPAKKQIAVALTYIYGIGPSRAREILERTGVAPNTKVMDLTEQDVTALRREVESYLVEGDLRRQVRANIQRLTDIGCYRGLRHKVGLPVRGQKTRTNARTWKGPRPAKAGKRK</sequence>
<dbReference type="SUPFAM" id="SSF46946">
    <property type="entry name" value="S13-like H2TH domain"/>
    <property type="match status" value="1"/>
</dbReference>
<evidence type="ECO:0000256" key="5">
    <source>
        <dbReference type="ARBA" id="ARBA00023274"/>
    </source>
</evidence>
<dbReference type="GO" id="GO:0005829">
    <property type="term" value="C:cytosol"/>
    <property type="evidence" value="ECO:0007669"/>
    <property type="project" value="TreeGrafter"/>
</dbReference>
<dbReference type="GO" id="GO:0019843">
    <property type="term" value="F:rRNA binding"/>
    <property type="evidence" value="ECO:0007669"/>
    <property type="project" value="UniProtKB-UniRule"/>
</dbReference>
<gene>
    <name evidence="7 10" type="primary">rpsM</name>
    <name evidence="10" type="ORF">BARAN1_0675</name>
</gene>
<evidence type="ECO:0000256" key="6">
    <source>
        <dbReference type="ARBA" id="ARBA00035166"/>
    </source>
</evidence>
<keyword evidence="3 7" id="KW-0694">RNA-binding</keyword>
<protein>
    <recommendedName>
        <fullName evidence="6 7">Small ribosomal subunit protein uS13</fullName>
    </recommendedName>
</protein>
<comment type="subunit">
    <text evidence="7">Part of the 30S ribosomal subunit. Forms a loose heterodimer with protein S19. Forms two bridges to the 50S subunit in the 70S ribosome.</text>
</comment>
<dbReference type="PANTHER" id="PTHR10871:SF1">
    <property type="entry name" value="SMALL RIBOSOMAL SUBUNIT PROTEIN US13M"/>
    <property type="match status" value="1"/>
</dbReference>
<dbReference type="GO" id="GO:0006412">
    <property type="term" value="P:translation"/>
    <property type="evidence" value="ECO:0007669"/>
    <property type="project" value="UniProtKB-UniRule"/>
</dbReference>
<evidence type="ECO:0000256" key="2">
    <source>
        <dbReference type="ARBA" id="ARBA00022730"/>
    </source>
</evidence>
<name>A0A2X3L0I1_9BACT</name>
<keyword evidence="5 7" id="KW-0687">Ribonucleoprotein</keyword>
<reference evidence="11" key="1">
    <citation type="submission" date="2018-05" db="EMBL/GenBank/DDBJ databases">
        <authorList>
            <person name="Hao L."/>
        </authorList>
    </citation>
    <scope>NUCLEOTIDE SEQUENCE [LARGE SCALE GENOMIC DNA]</scope>
</reference>
<keyword evidence="4 7" id="KW-0689">Ribosomal protein</keyword>
<dbReference type="Gene3D" id="1.10.8.50">
    <property type="match status" value="1"/>
</dbReference>
<dbReference type="InterPro" id="IPR019980">
    <property type="entry name" value="Ribosomal_uS13_bac-type"/>
</dbReference>
<dbReference type="HAMAP" id="MF_01315">
    <property type="entry name" value="Ribosomal_uS13"/>
    <property type="match status" value="1"/>
</dbReference>
<accession>A0A2X3L0I1</accession>
<evidence type="ECO:0000256" key="7">
    <source>
        <dbReference type="HAMAP-Rule" id="MF_01315"/>
    </source>
</evidence>
<dbReference type="PIRSF" id="PIRSF002134">
    <property type="entry name" value="Ribosomal_S13"/>
    <property type="match status" value="1"/>
</dbReference>
<evidence type="ECO:0000256" key="3">
    <source>
        <dbReference type="ARBA" id="ARBA00022884"/>
    </source>
</evidence>
<keyword evidence="7" id="KW-0820">tRNA-binding</keyword>
<dbReference type="InterPro" id="IPR027437">
    <property type="entry name" value="Rbsml_uS13_C"/>
</dbReference>
<dbReference type="GO" id="GO:0003735">
    <property type="term" value="F:structural constituent of ribosome"/>
    <property type="evidence" value="ECO:0007669"/>
    <property type="project" value="InterPro"/>
</dbReference>
<dbReference type="InterPro" id="IPR018269">
    <property type="entry name" value="Ribosomal_uS13_CS"/>
</dbReference>
<dbReference type="RefSeq" id="WP_122030887.1">
    <property type="nucleotide sequence ID" value="NZ_LS483254.1"/>
</dbReference>
<comment type="function">
    <text evidence="7">Located at the top of the head of the 30S subunit, it contacts several helices of the 16S rRNA. In the 70S ribosome it contacts the 23S rRNA (bridge B1a) and protein L5 of the 50S subunit (bridge B1b), connecting the 2 subunits; these bridges are implicated in subunit movement. Contacts the tRNAs in the A and P-sites.</text>
</comment>
<evidence type="ECO:0000256" key="8">
    <source>
        <dbReference type="RuleBase" id="RU003830"/>
    </source>
</evidence>
<organism evidence="10 11">
    <name type="scientific">Candidatus Bipolaricaulis anaerobius</name>
    <dbReference type="NCBI Taxonomy" id="2026885"/>
    <lineage>
        <taxon>Bacteria</taxon>
        <taxon>Candidatus Bipolaricaulota</taxon>
        <taxon>Candidatus Bipolaricaulia</taxon>
        <taxon>Candidatus Bipolaricaulales</taxon>
        <taxon>Candidatus Bipolaricaulaceae</taxon>
        <taxon>Candidatus Bipolaricaulis</taxon>
    </lineage>
</organism>
<dbReference type="NCBIfam" id="TIGR03631">
    <property type="entry name" value="uS13_bact"/>
    <property type="match status" value="1"/>
</dbReference>
<dbReference type="KEGG" id="bana:BARAN1_0675"/>
<keyword evidence="11" id="KW-1185">Reference proteome</keyword>
<evidence type="ECO:0000256" key="1">
    <source>
        <dbReference type="ARBA" id="ARBA00008080"/>
    </source>
</evidence>
<dbReference type="GO" id="GO:0000049">
    <property type="term" value="F:tRNA binding"/>
    <property type="evidence" value="ECO:0007669"/>
    <property type="project" value="UniProtKB-UniRule"/>
</dbReference>
<evidence type="ECO:0000313" key="10">
    <source>
        <dbReference type="EMBL" id="SQD92699.1"/>
    </source>
</evidence>
<dbReference type="Proteomes" id="UP000249818">
    <property type="component" value="Chromosome BARAN1"/>
</dbReference>
<keyword evidence="2 7" id="KW-0699">rRNA-binding</keyword>
<dbReference type="PROSITE" id="PS50159">
    <property type="entry name" value="RIBOSOMAL_S13_2"/>
    <property type="match status" value="1"/>
</dbReference>
<dbReference type="Pfam" id="PF00416">
    <property type="entry name" value="Ribosomal_S13"/>
    <property type="match status" value="1"/>
</dbReference>
<dbReference type="FunFam" id="1.10.8.50:FF:000001">
    <property type="entry name" value="30S ribosomal protein S13"/>
    <property type="match status" value="1"/>
</dbReference>
<dbReference type="FunFam" id="4.10.910.10:FF:000001">
    <property type="entry name" value="30S ribosomal protein S13"/>
    <property type="match status" value="1"/>
</dbReference>
<dbReference type="PANTHER" id="PTHR10871">
    <property type="entry name" value="30S RIBOSOMAL PROTEIN S13/40S RIBOSOMAL PROTEIN S18"/>
    <property type="match status" value="1"/>
</dbReference>
<dbReference type="AlphaFoldDB" id="A0A2X3L0I1"/>
<dbReference type="InterPro" id="IPR010979">
    <property type="entry name" value="Ribosomal_uS13-like_H2TH"/>
</dbReference>
<evidence type="ECO:0000313" key="11">
    <source>
        <dbReference type="Proteomes" id="UP000249818"/>
    </source>
</evidence>
<proteinExistence type="inferred from homology"/>